<dbReference type="InterPro" id="IPR050469">
    <property type="entry name" value="Diguanylate_Cyclase"/>
</dbReference>
<evidence type="ECO:0000313" key="4">
    <source>
        <dbReference type="Proteomes" id="UP000051845"/>
    </source>
</evidence>
<feature type="transmembrane region" description="Helical" evidence="1">
    <location>
        <begin position="6"/>
        <end position="31"/>
    </location>
</feature>
<feature type="transmembrane region" description="Helical" evidence="1">
    <location>
        <begin position="43"/>
        <end position="65"/>
    </location>
</feature>
<keyword evidence="1" id="KW-0472">Membrane</keyword>
<evidence type="ECO:0000259" key="2">
    <source>
        <dbReference type="PROSITE" id="PS50887"/>
    </source>
</evidence>
<comment type="caution">
    <text evidence="3">The sequence shown here is derived from an EMBL/GenBank/DDBJ whole genome shotgun (WGS) entry which is preliminary data.</text>
</comment>
<dbReference type="Gene3D" id="3.30.70.270">
    <property type="match status" value="1"/>
</dbReference>
<dbReference type="PANTHER" id="PTHR45138">
    <property type="entry name" value="REGULATORY COMPONENTS OF SENSORY TRANSDUCTION SYSTEM"/>
    <property type="match status" value="1"/>
</dbReference>
<dbReference type="EMBL" id="AYYR01000009">
    <property type="protein sequence ID" value="KRM77675.1"/>
    <property type="molecule type" value="Genomic_DNA"/>
</dbReference>
<dbReference type="InterPro" id="IPR000160">
    <property type="entry name" value="GGDEF_dom"/>
</dbReference>
<reference evidence="3 4" key="1">
    <citation type="journal article" date="2015" name="Genome Announc.">
        <title>Expanding the biotechnology potential of lactobacilli through comparative genomics of 213 strains and associated genera.</title>
        <authorList>
            <person name="Sun Z."/>
            <person name="Harris H.M."/>
            <person name="McCann A."/>
            <person name="Guo C."/>
            <person name="Argimon S."/>
            <person name="Zhang W."/>
            <person name="Yang X."/>
            <person name="Jeffery I.B."/>
            <person name="Cooney J.C."/>
            <person name="Kagawa T.F."/>
            <person name="Liu W."/>
            <person name="Song Y."/>
            <person name="Salvetti E."/>
            <person name="Wrobel A."/>
            <person name="Rasinkangas P."/>
            <person name="Parkhill J."/>
            <person name="Rea M.C."/>
            <person name="O'Sullivan O."/>
            <person name="Ritari J."/>
            <person name="Douillard F.P."/>
            <person name="Paul Ross R."/>
            <person name="Yang R."/>
            <person name="Briner A.E."/>
            <person name="Felis G.E."/>
            <person name="de Vos W.M."/>
            <person name="Barrangou R."/>
            <person name="Klaenhammer T.R."/>
            <person name="Caufield P.W."/>
            <person name="Cui Y."/>
            <person name="Zhang H."/>
            <person name="O'Toole P.W."/>
        </authorList>
    </citation>
    <scope>NUCLEOTIDE SEQUENCE [LARGE SCALE GENOMIC DNA]</scope>
    <source>
        <strain evidence="3 4">DSM 20515</strain>
    </source>
</reference>
<evidence type="ECO:0000256" key="1">
    <source>
        <dbReference type="SAM" id="Phobius"/>
    </source>
</evidence>
<dbReference type="CDD" id="cd01949">
    <property type="entry name" value="GGDEF"/>
    <property type="match status" value="1"/>
</dbReference>
<dbReference type="Proteomes" id="UP000051845">
    <property type="component" value="Unassembled WGS sequence"/>
</dbReference>
<feature type="transmembrane region" description="Helical" evidence="1">
    <location>
        <begin position="142"/>
        <end position="163"/>
    </location>
</feature>
<feature type="domain" description="GGDEF" evidence="2">
    <location>
        <begin position="241"/>
        <end position="379"/>
    </location>
</feature>
<proteinExistence type="predicted"/>
<feature type="transmembrane region" description="Helical" evidence="1">
    <location>
        <begin position="175"/>
        <end position="194"/>
    </location>
</feature>
<feature type="transmembrane region" description="Helical" evidence="1">
    <location>
        <begin position="77"/>
        <end position="96"/>
    </location>
</feature>
<keyword evidence="1" id="KW-0812">Transmembrane</keyword>
<dbReference type="GO" id="GO:0052621">
    <property type="term" value="F:diguanylate cyclase activity"/>
    <property type="evidence" value="ECO:0007669"/>
    <property type="project" value="TreeGrafter"/>
</dbReference>
<dbReference type="SMART" id="SM00267">
    <property type="entry name" value="GGDEF"/>
    <property type="match status" value="1"/>
</dbReference>
<organism evidence="3 4">
    <name type="scientific">Secundilactobacillus collinoides DSM 20515 = JCM 1123</name>
    <dbReference type="NCBI Taxonomy" id="1423733"/>
    <lineage>
        <taxon>Bacteria</taxon>
        <taxon>Bacillati</taxon>
        <taxon>Bacillota</taxon>
        <taxon>Bacilli</taxon>
        <taxon>Lactobacillales</taxon>
        <taxon>Lactobacillaceae</taxon>
        <taxon>Secundilactobacillus</taxon>
    </lineage>
</organism>
<keyword evidence="1" id="KW-1133">Transmembrane helix</keyword>
<dbReference type="PANTHER" id="PTHR45138:SF9">
    <property type="entry name" value="DIGUANYLATE CYCLASE DGCM-RELATED"/>
    <property type="match status" value="1"/>
</dbReference>
<dbReference type="PROSITE" id="PS50887">
    <property type="entry name" value="GGDEF"/>
    <property type="match status" value="1"/>
</dbReference>
<dbReference type="InterPro" id="IPR029787">
    <property type="entry name" value="Nucleotide_cyclase"/>
</dbReference>
<dbReference type="RefSeq" id="WP_054760886.1">
    <property type="nucleotide sequence ID" value="NZ_AYYR01000009.1"/>
</dbReference>
<dbReference type="PATRIC" id="fig|1423733.4.peg.3170"/>
<sequence>MIFKIVAVSYMASLIANTVLLLGGVSLIMWIKREPMTNFIGKHKTLLSCIMGDALIILAYMQLWVNQNAATTLVGFHWTYFNVMLVATFNLLIYTNNRWQMLYTLVGTAIWPLTGKVTVPLVLGTLGLLVVTYFIYCVTDRIMHSGLLYTVLFIIYSAIWLAMTNDMFGHQSRPAWGRQIAALIVLNLVVFGYYQMLKSQLDRMDTFRHQAQVDELTNAHTFAMFNEKLADAFTQFQQDGKLYAVFTLDIDHFKRVNDTYGHLAGNKVLTAVAHQIEHVVESGQYAGQVYRTGGEEFTVILHDIREDDQEAETMLRTVQAAVGTLMFTFDGQQLQVTISLGGTHVYTEDTNYLQVYKRADQYLYDSKRHGRDAVTLRGRTLAR</sequence>
<dbReference type="InterPro" id="IPR043128">
    <property type="entry name" value="Rev_trsase/Diguanyl_cyclase"/>
</dbReference>
<dbReference type="SUPFAM" id="SSF55073">
    <property type="entry name" value="Nucleotide cyclase"/>
    <property type="match status" value="1"/>
</dbReference>
<evidence type="ECO:0000313" key="3">
    <source>
        <dbReference type="EMBL" id="KRM77675.1"/>
    </source>
</evidence>
<protein>
    <submittedName>
        <fullName evidence="3">Diguanylate cyclase phosphodiesterase domain-containing protein</fullName>
    </submittedName>
</protein>
<accession>A0A0R2BNK1</accession>
<name>A0A0R2BNK1_SECCO</name>
<gene>
    <name evidence="3" type="ORF">FC82_GL003046</name>
</gene>
<dbReference type="AlphaFoldDB" id="A0A0R2BNK1"/>
<dbReference type="NCBIfam" id="TIGR00254">
    <property type="entry name" value="GGDEF"/>
    <property type="match status" value="1"/>
</dbReference>
<dbReference type="Pfam" id="PF00990">
    <property type="entry name" value="GGDEF"/>
    <property type="match status" value="1"/>
</dbReference>
<feature type="transmembrane region" description="Helical" evidence="1">
    <location>
        <begin position="117"/>
        <end position="136"/>
    </location>
</feature>